<dbReference type="STRING" id="314230.DSM3645_21624"/>
<sequence length="145" mass="16190">MPFHAESACNFPGHFRLFYCVKEAKTVSSTQLSVRRNPVRILLSATAVKLPSRCVVGAAQRQKREKTPANWGQAKVEIRGSVRETPSHSRLDAAIYAALRVFRVGWKLLQESEESQIVSVQISKKAPRNYQPQGVSPMPLTLTKS</sequence>
<gene>
    <name evidence="1" type="ORF">DSM3645_21624</name>
</gene>
<evidence type="ECO:0000313" key="2">
    <source>
        <dbReference type="Proteomes" id="UP000004358"/>
    </source>
</evidence>
<reference evidence="1 2" key="1">
    <citation type="submission" date="2006-02" db="EMBL/GenBank/DDBJ databases">
        <authorList>
            <person name="Amann R."/>
            <person name="Ferriera S."/>
            <person name="Johnson J."/>
            <person name="Kravitz S."/>
            <person name="Halpern A."/>
            <person name="Remington K."/>
            <person name="Beeson K."/>
            <person name="Tran B."/>
            <person name="Rogers Y.-H."/>
            <person name="Friedman R."/>
            <person name="Venter J.C."/>
        </authorList>
    </citation>
    <scope>NUCLEOTIDE SEQUENCE [LARGE SCALE GENOMIC DNA]</scope>
    <source>
        <strain evidence="1 2">DSM 3645</strain>
    </source>
</reference>
<organism evidence="1 2">
    <name type="scientific">Blastopirellula marina DSM 3645</name>
    <dbReference type="NCBI Taxonomy" id="314230"/>
    <lineage>
        <taxon>Bacteria</taxon>
        <taxon>Pseudomonadati</taxon>
        <taxon>Planctomycetota</taxon>
        <taxon>Planctomycetia</taxon>
        <taxon>Pirellulales</taxon>
        <taxon>Pirellulaceae</taxon>
        <taxon>Blastopirellula</taxon>
    </lineage>
</organism>
<proteinExistence type="predicted"/>
<dbReference type="Proteomes" id="UP000004358">
    <property type="component" value="Unassembled WGS sequence"/>
</dbReference>
<dbReference type="AlphaFoldDB" id="A3ZU81"/>
<accession>A3ZU81</accession>
<comment type="caution">
    <text evidence="1">The sequence shown here is derived from an EMBL/GenBank/DDBJ whole genome shotgun (WGS) entry which is preliminary data.</text>
</comment>
<name>A3ZU81_9BACT</name>
<protein>
    <submittedName>
        <fullName evidence="1">Uncharacterized protein</fullName>
    </submittedName>
</protein>
<evidence type="ECO:0000313" key="1">
    <source>
        <dbReference type="EMBL" id="EAQ79783.1"/>
    </source>
</evidence>
<dbReference type="HOGENOM" id="CLU_1783138_0_0_0"/>
<dbReference type="EMBL" id="AANZ01000012">
    <property type="protein sequence ID" value="EAQ79783.1"/>
    <property type="molecule type" value="Genomic_DNA"/>
</dbReference>